<accession>A0A0E9WRP3</accession>
<reference evidence="1" key="1">
    <citation type="submission" date="2014-11" db="EMBL/GenBank/DDBJ databases">
        <authorList>
            <person name="Amaro Gonzalez C."/>
        </authorList>
    </citation>
    <scope>NUCLEOTIDE SEQUENCE</scope>
</reference>
<reference evidence="1" key="2">
    <citation type="journal article" date="2015" name="Fish Shellfish Immunol.">
        <title>Early steps in the European eel (Anguilla anguilla)-Vibrio vulnificus interaction in the gills: Role of the RtxA13 toxin.</title>
        <authorList>
            <person name="Callol A."/>
            <person name="Pajuelo D."/>
            <person name="Ebbesson L."/>
            <person name="Teles M."/>
            <person name="MacKenzie S."/>
            <person name="Amaro C."/>
        </authorList>
    </citation>
    <scope>NUCLEOTIDE SEQUENCE</scope>
</reference>
<organism evidence="1">
    <name type="scientific">Anguilla anguilla</name>
    <name type="common">European freshwater eel</name>
    <name type="synonym">Muraena anguilla</name>
    <dbReference type="NCBI Taxonomy" id="7936"/>
    <lineage>
        <taxon>Eukaryota</taxon>
        <taxon>Metazoa</taxon>
        <taxon>Chordata</taxon>
        <taxon>Craniata</taxon>
        <taxon>Vertebrata</taxon>
        <taxon>Euteleostomi</taxon>
        <taxon>Actinopterygii</taxon>
        <taxon>Neopterygii</taxon>
        <taxon>Teleostei</taxon>
        <taxon>Anguilliformes</taxon>
        <taxon>Anguillidae</taxon>
        <taxon>Anguilla</taxon>
    </lineage>
</organism>
<protein>
    <submittedName>
        <fullName evidence="1">Uncharacterized protein</fullName>
    </submittedName>
</protein>
<proteinExistence type="predicted"/>
<name>A0A0E9WRP3_ANGAN</name>
<dbReference type="AlphaFoldDB" id="A0A0E9WRP3"/>
<dbReference type="EMBL" id="GBXM01015535">
    <property type="protein sequence ID" value="JAH93042.1"/>
    <property type="molecule type" value="Transcribed_RNA"/>
</dbReference>
<evidence type="ECO:0000313" key="1">
    <source>
        <dbReference type="EMBL" id="JAH93042.1"/>
    </source>
</evidence>
<sequence>MPKVSKILENYEVHSLPLSSWCITINFPPSKKIMVTVEYQFICSNFDDNN</sequence>